<dbReference type="Proteomes" id="UP000192602">
    <property type="component" value="Unassembled WGS sequence"/>
</dbReference>
<evidence type="ECO:0000256" key="4">
    <source>
        <dbReference type="ARBA" id="ARBA00022839"/>
    </source>
</evidence>
<dbReference type="STRING" id="1069081.SAMN05660197_0902"/>
<evidence type="ECO:0000256" key="2">
    <source>
        <dbReference type="ARBA" id="ARBA00022722"/>
    </source>
</evidence>
<dbReference type="GO" id="GO:0009318">
    <property type="term" value="C:exodeoxyribonuclease VII complex"/>
    <property type="evidence" value="ECO:0007669"/>
    <property type="project" value="UniProtKB-UniRule"/>
</dbReference>
<dbReference type="GO" id="GO:0005737">
    <property type="term" value="C:cytoplasm"/>
    <property type="evidence" value="ECO:0007669"/>
    <property type="project" value="UniProtKB-SubCell"/>
</dbReference>
<protein>
    <recommendedName>
        <fullName evidence="5">Exodeoxyribonuclease 7 large subunit</fullName>
        <ecNumber evidence="5">3.1.11.6</ecNumber>
    </recommendedName>
    <alternativeName>
        <fullName evidence="5">Exodeoxyribonuclease VII large subunit</fullName>
        <shortName evidence="5">Exonuclease VII large subunit</shortName>
    </alternativeName>
</protein>
<dbReference type="InterPro" id="IPR003753">
    <property type="entry name" value="Exonuc_VII_L"/>
</dbReference>
<comment type="similarity">
    <text evidence="5 6">Belongs to the XseA family.</text>
</comment>
<dbReference type="Pfam" id="PF02601">
    <property type="entry name" value="Exonuc_VII_L"/>
    <property type="match status" value="1"/>
</dbReference>
<evidence type="ECO:0000256" key="5">
    <source>
        <dbReference type="HAMAP-Rule" id="MF_00378"/>
    </source>
</evidence>
<keyword evidence="10" id="KW-1185">Reference proteome</keyword>
<dbReference type="CDD" id="cd04489">
    <property type="entry name" value="ExoVII_LU_OBF"/>
    <property type="match status" value="1"/>
</dbReference>
<evidence type="ECO:0000259" key="8">
    <source>
        <dbReference type="Pfam" id="PF13742"/>
    </source>
</evidence>
<dbReference type="HAMAP" id="MF_00378">
    <property type="entry name" value="Exonuc_7_L"/>
    <property type="match status" value="1"/>
</dbReference>
<comment type="subunit">
    <text evidence="5">Heterooligomer composed of large and small subunits.</text>
</comment>
<name>A0A1W1WS26_9BACT</name>
<evidence type="ECO:0000313" key="9">
    <source>
        <dbReference type="EMBL" id="SMC09104.1"/>
    </source>
</evidence>
<dbReference type="GO" id="GO:0003676">
    <property type="term" value="F:nucleic acid binding"/>
    <property type="evidence" value="ECO:0007669"/>
    <property type="project" value="InterPro"/>
</dbReference>
<feature type="domain" description="Exonuclease VII large subunit C-terminal" evidence="7">
    <location>
        <begin position="123"/>
        <end position="367"/>
    </location>
</feature>
<keyword evidence="1 5" id="KW-0963">Cytoplasm</keyword>
<evidence type="ECO:0000256" key="6">
    <source>
        <dbReference type="RuleBase" id="RU004355"/>
    </source>
</evidence>
<feature type="domain" description="OB-fold nucleic acid binding" evidence="8">
    <location>
        <begin position="4"/>
        <end position="96"/>
    </location>
</feature>
<accession>A0A1W1WS26</accession>
<gene>
    <name evidence="5" type="primary">xseA</name>
    <name evidence="9" type="ORF">SAMN05660197_0902</name>
</gene>
<sequence length="414" mass="46796">MQVLTVSQLNEQIKSLLESHFLEVYVEGEVSRPTYHTSGHLYFSLKDEKSVIRCVMFRSDLRSVPFRVEEGQKLILKGRIGIYTPRGEYQLYAKELHPAGAGSLQIAFEQLKKKLEAKGYFAKQRPIPDFVKTIAIVTSATGAALQDMLRIIDKRWPLVKVYIVNSLVQGKEAAQDLAHSIEIADSLGADVMIVGRGGGSIEDLWCFNEEIVAEAIYKAKTPVVSAVGHEIDYVISDFVADLRAPTPSAAIERILPDKEEILLYLDTLMDRMHKRMQSIVGLKEQELRHIQQSMAQLSPHRRLELYRQQILNLSQGFSQALRISIQTKEQEIPRLLQALHNSLAMQLQAKTNELILLQQKMEMAYRAKELPKGSAQVVKNGKPVMLSDLKIGDEVQLQDLHYRVGVKVESKDVL</sequence>
<proteinExistence type="inferred from homology"/>
<dbReference type="Pfam" id="PF13742">
    <property type="entry name" value="tRNA_anti_2"/>
    <property type="match status" value="1"/>
</dbReference>
<evidence type="ECO:0000256" key="3">
    <source>
        <dbReference type="ARBA" id="ARBA00022801"/>
    </source>
</evidence>
<dbReference type="AlphaFoldDB" id="A0A1W1WS26"/>
<evidence type="ECO:0000256" key="1">
    <source>
        <dbReference type="ARBA" id="ARBA00022490"/>
    </source>
</evidence>
<dbReference type="InterPro" id="IPR025824">
    <property type="entry name" value="OB-fold_nuc-bd_dom"/>
</dbReference>
<keyword evidence="4 5" id="KW-0269">Exonuclease</keyword>
<dbReference type="EC" id="3.1.11.6" evidence="5"/>
<comment type="function">
    <text evidence="5">Bidirectionally degrades single-stranded DNA into large acid-insoluble oligonucleotides, which are then degraded further into small acid-soluble oligonucleotides.</text>
</comment>
<dbReference type="GO" id="GO:0008855">
    <property type="term" value="F:exodeoxyribonuclease VII activity"/>
    <property type="evidence" value="ECO:0007669"/>
    <property type="project" value="UniProtKB-UniRule"/>
</dbReference>
<evidence type="ECO:0000259" key="7">
    <source>
        <dbReference type="Pfam" id="PF02601"/>
    </source>
</evidence>
<dbReference type="EMBL" id="FWWZ01000001">
    <property type="protein sequence ID" value="SMC09104.1"/>
    <property type="molecule type" value="Genomic_DNA"/>
</dbReference>
<evidence type="ECO:0000313" key="10">
    <source>
        <dbReference type="Proteomes" id="UP000192602"/>
    </source>
</evidence>
<dbReference type="InterPro" id="IPR020579">
    <property type="entry name" value="Exonuc_VII_lsu_C"/>
</dbReference>
<reference evidence="10" key="1">
    <citation type="submission" date="2017-04" db="EMBL/GenBank/DDBJ databases">
        <authorList>
            <person name="Varghese N."/>
            <person name="Submissions S."/>
        </authorList>
    </citation>
    <scope>NUCLEOTIDE SEQUENCE [LARGE SCALE GENOMIC DNA]</scope>
    <source>
        <strain evidence="10">DSM 16512</strain>
    </source>
</reference>
<dbReference type="PANTHER" id="PTHR30008">
    <property type="entry name" value="EXODEOXYRIBONUCLEASE 7 LARGE SUBUNIT"/>
    <property type="match status" value="1"/>
</dbReference>
<dbReference type="RefSeq" id="WP_084275353.1">
    <property type="nucleotide sequence ID" value="NZ_AP026671.1"/>
</dbReference>
<keyword evidence="2 5" id="KW-0540">Nuclease</keyword>
<dbReference type="OrthoDB" id="9802795at2"/>
<keyword evidence="3 5" id="KW-0378">Hydrolase</keyword>
<dbReference type="NCBIfam" id="TIGR00237">
    <property type="entry name" value="xseA"/>
    <property type="match status" value="1"/>
</dbReference>
<comment type="catalytic activity">
    <reaction evidence="5 6">
        <text>Exonucleolytic cleavage in either 5'- to 3'- or 3'- to 5'-direction to yield nucleoside 5'-phosphates.</text>
        <dbReference type="EC" id="3.1.11.6"/>
    </reaction>
</comment>
<dbReference type="GO" id="GO:0006308">
    <property type="term" value="P:DNA catabolic process"/>
    <property type="evidence" value="ECO:0007669"/>
    <property type="project" value="UniProtKB-UniRule"/>
</dbReference>
<organism evidence="9 10">
    <name type="scientific">Nitratiruptor tergarcus DSM 16512</name>
    <dbReference type="NCBI Taxonomy" id="1069081"/>
    <lineage>
        <taxon>Bacteria</taxon>
        <taxon>Pseudomonadati</taxon>
        <taxon>Campylobacterota</taxon>
        <taxon>Epsilonproteobacteria</taxon>
        <taxon>Nautiliales</taxon>
        <taxon>Nitratiruptoraceae</taxon>
        <taxon>Nitratiruptor</taxon>
    </lineage>
</organism>
<dbReference type="PANTHER" id="PTHR30008:SF0">
    <property type="entry name" value="EXODEOXYRIBONUCLEASE 7 LARGE SUBUNIT"/>
    <property type="match status" value="1"/>
</dbReference>
<comment type="subcellular location">
    <subcellularLocation>
        <location evidence="5 6">Cytoplasm</location>
    </subcellularLocation>
</comment>